<keyword evidence="3" id="KW-1185">Reference proteome</keyword>
<evidence type="ECO:0000313" key="2">
    <source>
        <dbReference type="EMBL" id="MSV24202.1"/>
    </source>
</evidence>
<dbReference type="AlphaFoldDB" id="A0A6I2UYB0"/>
<dbReference type="Pfam" id="PF13479">
    <property type="entry name" value="AAA_24"/>
    <property type="match status" value="1"/>
</dbReference>
<dbReference type="InterPro" id="IPR027417">
    <property type="entry name" value="P-loop_NTPase"/>
</dbReference>
<protein>
    <submittedName>
        <fullName evidence="2">ATP-binding protein</fullName>
    </submittedName>
</protein>
<keyword evidence="2" id="KW-0547">Nucleotide-binding</keyword>
<gene>
    <name evidence="2" type="ORF">FYJ78_03175</name>
</gene>
<sequence>MKISRGPLKSKPARVVIYGPEGIGKSTFAAQFPSPIFIDTEGSTDLMDVARFEKPTSWEMLLAEVEAVKHDAANDPPTIKTLVIDTADWMERLCESYVCKKYAKDGIEDFSYGKGYVYVKEEFGKVLDTLTEINQRGVNIVITAHCLIRKFELPNETGAFDRYELKLGGKAGNQTVALVKEWADMVLFANYKEIVTKVNGKNKVQGGRRVMYASHAPTWDAKNRYGLPDEMPFDYQQIEKYIPDNASVTPSDAPQEPQKQKREETTDTEEKSAQATNQDDQKDDTKQSRDGVDERVLKIIDQEGYTLDELSRFAKESNCMPGYVPVNKMPKAFIDQVILGQWPKVKSFMSDKGIHLEDSLVVPF</sequence>
<dbReference type="GO" id="GO:0005524">
    <property type="term" value="F:ATP binding"/>
    <property type="evidence" value="ECO:0007669"/>
    <property type="project" value="UniProtKB-KW"/>
</dbReference>
<evidence type="ECO:0000256" key="1">
    <source>
        <dbReference type="SAM" id="MobiDB-lite"/>
    </source>
</evidence>
<feature type="compositionally biased region" description="Basic and acidic residues" evidence="1">
    <location>
        <begin position="279"/>
        <end position="295"/>
    </location>
</feature>
<dbReference type="SUPFAM" id="SSF52540">
    <property type="entry name" value="P-loop containing nucleoside triphosphate hydrolases"/>
    <property type="match status" value="1"/>
</dbReference>
<dbReference type="EMBL" id="VUNL01000003">
    <property type="protein sequence ID" value="MSV24202.1"/>
    <property type="molecule type" value="Genomic_DNA"/>
</dbReference>
<reference evidence="2 3" key="1">
    <citation type="submission" date="2019-08" db="EMBL/GenBank/DDBJ databases">
        <title>In-depth cultivation of the pig gut microbiome towards novel bacterial diversity and tailored functional studies.</title>
        <authorList>
            <person name="Wylensek D."/>
            <person name="Hitch T.C.A."/>
            <person name="Clavel T."/>
        </authorList>
    </citation>
    <scope>NUCLEOTIDE SEQUENCE [LARGE SCALE GENOMIC DNA]</scope>
    <source>
        <strain evidence="3">WCA-380-WT-3B3</strain>
    </source>
</reference>
<name>A0A6I2UYB0_9FIRM</name>
<dbReference type="Proteomes" id="UP000430222">
    <property type="component" value="Unassembled WGS sequence"/>
</dbReference>
<comment type="caution">
    <text evidence="2">The sequence shown here is derived from an EMBL/GenBank/DDBJ whole genome shotgun (WGS) entry which is preliminary data.</text>
</comment>
<accession>A0A6I2UYB0</accession>
<keyword evidence="2" id="KW-0067">ATP-binding</keyword>
<feature type="compositionally biased region" description="Basic and acidic residues" evidence="1">
    <location>
        <begin position="258"/>
        <end position="272"/>
    </location>
</feature>
<evidence type="ECO:0000313" key="3">
    <source>
        <dbReference type="Proteomes" id="UP000430222"/>
    </source>
</evidence>
<feature type="region of interest" description="Disordered" evidence="1">
    <location>
        <begin position="245"/>
        <end position="295"/>
    </location>
</feature>
<proteinExistence type="predicted"/>
<organism evidence="2 3">
    <name type="scientific">Selenomonas montiformis</name>
    <dbReference type="NCBI Taxonomy" id="2652285"/>
    <lineage>
        <taxon>Bacteria</taxon>
        <taxon>Bacillati</taxon>
        <taxon>Bacillota</taxon>
        <taxon>Negativicutes</taxon>
        <taxon>Selenomonadales</taxon>
        <taxon>Selenomonadaceae</taxon>
        <taxon>Selenomonas</taxon>
    </lineage>
</organism>